<keyword evidence="7" id="KW-0732">Signal</keyword>
<dbReference type="GO" id="GO:0043565">
    <property type="term" value="F:sequence-specific DNA binding"/>
    <property type="evidence" value="ECO:0007669"/>
    <property type="project" value="InterPro"/>
</dbReference>
<dbReference type="PRINTS" id="PR00344">
    <property type="entry name" value="BCTRLSENSOR"/>
</dbReference>
<dbReference type="PROSITE" id="PS50109">
    <property type="entry name" value="HIS_KIN"/>
    <property type="match status" value="1"/>
</dbReference>
<dbReference type="SUPFAM" id="SSF47384">
    <property type="entry name" value="Homodimeric domain of signal transducing histidine kinase"/>
    <property type="match status" value="1"/>
</dbReference>
<dbReference type="InterPro" id="IPR011123">
    <property type="entry name" value="Y_Y_Y"/>
</dbReference>
<dbReference type="SUPFAM" id="SSF63829">
    <property type="entry name" value="Calcium-dependent phosphotriesterase"/>
    <property type="match status" value="1"/>
</dbReference>
<dbReference type="EC" id="2.7.13.3" evidence="2"/>
<dbReference type="Pfam" id="PF00512">
    <property type="entry name" value="HisKA"/>
    <property type="match status" value="1"/>
</dbReference>
<dbReference type="InterPro" id="IPR036097">
    <property type="entry name" value="HisK_dim/P_sf"/>
</dbReference>
<dbReference type="InterPro" id="IPR009057">
    <property type="entry name" value="Homeodomain-like_sf"/>
</dbReference>
<dbReference type="Pfam" id="PF00072">
    <property type="entry name" value="Response_reg"/>
    <property type="match status" value="1"/>
</dbReference>
<gene>
    <name evidence="11" type="ORF">H6B30_04105</name>
</gene>
<dbReference type="Proteomes" id="UP000764045">
    <property type="component" value="Unassembled WGS sequence"/>
</dbReference>
<dbReference type="InterPro" id="IPR011006">
    <property type="entry name" value="CheY-like_superfamily"/>
</dbReference>
<evidence type="ECO:0000256" key="1">
    <source>
        <dbReference type="ARBA" id="ARBA00000085"/>
    </source>
</evidence>
<evidence type="ECO:0000256" key="6">
    <source>
        <dbReference type="PROSITE-ProRule" id="PRU00169"/>
    </source>
</evidence>
<comment type="caution">
    <text evidence="11">The sequence shown here is derived from an EMBL/GenBank/DDBJ whole genome shotgun (WGS) entry which is preliminary data.</text>
</comment>
<evidence type="ECO:0000259" key="8">
    <source>
        <dbReference type="PROSITE" id="PS01124"/>
    </source>
</evidence>
<accession>A0A938WIY8</accession>
<dbReference type="SMART" id="SM00388">
    <property type="entry name" value="HisKA"/>
    <property type="match status" value="1"/>
</dbReference>
<dbReference type="SUPFAM" id="SSF46689">
    <property type="entry name" value="Homeodomain-like"/>
    <property type="match status" value="1"/>
</dbReference>
<dbReference type="SUPFAM" id="SSF55874">
    <property type="entry name" value="ATPase domain of HSP90 chaperone/DNA topoisomerase II/histidine kinase"/>
    <property type="match status" value="1"/>
</dbReference>
<keyword evidence="5" id="KW-0804">Transcription</keyword>
<name>A0A938WIY8_9BACT</name>
<dbReference type="PROSITE" id="PS01124">
    <property type="entry name" value="HTH_ARAC_FAMILY_2"/>
    <property type="match status" value="1"/>
</dbReference>
<dbReference type="FunFam" id="2.130.10.10:FF:000891">
    <property type="entry name" value="Two-component system sensor histidine kinase/response regulator, hybrid (One-component system)"/>
    <property type="match status" value="1"/>
</dbReference>
<dbReference type="CDD" id="cd17574">
    <property type="entry name" value="REC_OmpR"/>
    <property type="match status" value="1"/>
</dbReference>
<keyword evidence="12" id="KW-1185">Reference proteome</keyword>
<dbReference type="SUPFAM" id="SSF52172">
    <property type="entry name" value="CheY-like"/>
    <property type="match status" value="1"/>
</dbReference>
<evidence type="ECO:0000256" key="3">
    <source>
        <dbReference type="ARBA" id="ARBA00022553"/>
    </source>
</evidence>
<evidence type="ECO:0000259" key="10">
    <source>
        <dbReference type="PROSITE" id="PS50110"/>
    </source>
</evidence>
<dbReference type="InterPro" id="IPR011047">
    <property type="entry name" value="Quinoprotein_ADH-like_sf"/>
</dbReference>
<dbReference type="InterPro" id="IPR003594">
    <property type="entry name" value="HATPase_dom"/>
</dbReference>
<dbReference type="GO" id="GO:0000155">
    <property type="term" value="F:phosphorelay sensor kinase activity"/>
    <property type="evidence" value="ECO:0007669"/>
    <property type="project" value="InterPro"/>
</dbReference>
<dbReference type="Pfam" id="PF12833">
    <property type="entry name" value="HTH_18"/>
    <property type="match status" value="1"/>
</dbReference>
<evidence type="ECO:0000256" key="4">
    <source>
        <dbReference type="ARBA" id="ARBA00023015"/>
    </source>
</evidence>
<dbReference type="InterPro" id="IPR001789">
    <property type="entry name" value="Sig_transdc_resp-reg_receiver"/>
</dbReference>
<dbReference type="InterPro" id="IPR005467">
    <property type="entry name" value="His_kinase_dom"/>
</dbReference>
<dbReference type="SMART" id="SM00387">
    <property type="entry name" value="HATPase_c"/>
    <property type="match status" value="1"/>
</dbReference>
<dbReference type="CDD" id="cd00082">
    <property type="entry name" value="HisKA"/>
    <property type="match status" value="1"/>
</dbReference>
<dbReference type="InterPro" id="IPR018060">
    <property type="entry name" value="HTH_AraC"/>
</dbReference>
<dbReference type="Gene3D" id="1.10.10.60">
    <property type="entry name" value="Homeodomain-like"/>
    <property type="match status" value="1"/>
</dbReference>
<dbReference type="FunFam" id="1.10.287.130:FF:000045">
    <property type="entry name" value="Two-component system sensor histidine kinase/response regulator"/>
    <property type="match status" value="1"/>
</dbReference>
<organism evidence="11 12">
    <name type="scientific">Marseilla massiliensis</name>
    <dbReference type="NCBI Taxonomy" id="1841864"/>
    <lineage>
        <taxon>Bacteria</taxon>
        <taxon>Pseudomonadati</taxon>
        <taxon>Bacteroidota</taxon>
        <taxon>Bacteroidia</taxon>
        <taxon>Bacteroidales</taxon>
        <taxon>Prevotellaceae</taxon>
        <taxon>Marseilla</taxon>
    </lineage>
</organism>
<dbReference type="InterPro" id="IPR004358">
    <property type="entry name" value="Sig_transdc_His_kin-like_C"/>
</dbReference>
<dbReference type="SMART" id="SM00342">
    <property type="entry name" value="HTH_ARAC"/>
    <property type="match status" value="1"/>
</dbReference>
<dbReference type="Pfam" id="PF07494">
    <property type="entry name" value="Reg_prop"/>
    <property type="match status" value="5"/>
</dbReference>
<dbReference type="Pfam" id="PF02518">
    <property type="entry name" value="HATPase_c"/>
    <property type="match status" value="1"/>
</dbReference>
<dbReference type="SUPFAM" id="SSF50998">
    <property type="entry name" value="Quinoprotein alcohol dehydrogenase-like"/>
    <property type="match status" value="1"/>
</dbReference>
<feature type="signal peptide" evidence="7">
    <location>
        <begin position="1"/>
        <end position="25"/>
    </location>
</feature>
<comment type="catalytic activity">
    <reaction evidence="1">
        <text>ATP + protein L-histidine = ADP + protein N-phospho-L-histidine.</text>
        <dbReference type="EC" id="2.7.13.3"/>
    </reaction>
</comment>
<evidence type="ECO:0000313" key="11">
    <source>
        <dbReference type="EMBL" id="MBM6660946.1"/>
    </source>
</evidence>
<feature type="modified residue" description="4-aspartylphosphate" evidence="6">
    <location>
        <position position="1125"/>
    </location>
</feature>
<dbReference type="Gene3D" id="1.10.287.130">
    <property type="match status" value="1"/>
</dbReference>
<dbReference type="PANTHER" id="PTHR43547:SF2">
    <property type="entry name" value="HYBRID SIGNAL TRANSDUCTION HISTIDINE KINASE C"/>
    <property type="match status" value="1"/>
</dbReference>
<dbReference type="RefSeq" id="WP_205108207.1">
    <property type="nucleotide sequence ID" value="NZ_JACJJL010000005.1"/>
</dbReference>
<proteinExistence type="predicted"/>
<dbReference type="Gene3D" id="3.30.565.10">
    <property type="entry name" value="Histidine kinase-like ATPase, C-terminal domain"/>
    <property type="match status" value="1"/>
</dbReference>
<dbReference type="InterPro" id="IPR011110">
    <property type="entry name" value="Reg_prop"/>
</dbReference>
<reference evidence="11 12" key="1">
    <citation type="journal article" date="2021" name="Sci. Rep.">
        <title>The distribution of antibiotic resistance genes in chicken gut microbiota commensals.</title>
        <authorList>
            <person name="Juricova H."/>
            <person name="Matiasovicova J."/>
            <person name="Kubasova T."/>
            <person name="Cejkova D."/>
            <person name="Rychlik I."/>
        </authorList>
    </citation>
    <scope>NUCLEOTIDE SEQUENCE [LARGE SCALE GENOMIC DNA]</scope>
    <source>
        <strain evidence="11 12">An819</strain>
    </source>
</reference>
<feature type="domain" description="HTH araC/xylS-type" evidence="8">
    <location>
        <begin position="1224"/>
        <end position="1323"/>
    </location>
</feature>
<evidence type="ECO:0000259" key="9">
    <source>
        <dbReference type="PROSITE" id="PS50109"/>
    </source>
</evidence>
<dbReference type="PROSITE" id="PS50110">
    <property type="entry name" value="RESPONSE_REGULATORY"/>
    <property type="match status" value="1"/>
</dbReference>
<keyword evidence="4" id="KW-0805">Transcription regulation</keyword>
<feature type="domain" description="Histidine kinase" evidence="9">
    <location>
        <begin position="826"/>
        <end position="1038"/>
    </location>
</feature>
<dbReference type="InterPro" id="IPR015943">
    <property type="entry name" value="WD40/YVTN_repeat-like_dom_sf"/>
</dbReference>
<dbReference type="GO" id="GO:0003700">
    <property type="term" value="F:DNA-binding transcription factor activity"/>
    <property type="evidence" value="ECO:0007669"/>
    <property type="project" value="InterPro"/>
</dbReference>
<dbReference type="Pfam" id="PF07495">
    <property type="entry name" value="Y_Y_Y"/>
    <property type="match status" value="1"/>
</dbReference>
<feature type="domain" description="Response regulatory" evidence="10">
    <location>
        <begin position="1077"/>
        <end position="1192"/>
    </location>
</feature>
<evidence type="ECO:0000256" key="7">
    <source>
        <dbReference type="SAM" id="SignalP"/>
    </source>
</evidence>
<dbReference type="EMBL" id="JACJJL010000005">
    <property type="protein sequence ID" value="MBM6660946.1"/>
    <property type="molecule type" value="Genomic_DNA"/>
</dbReference>
<dbReference type="FunFam" id="1.10.10.60:FF:000284">
    <property type="entry name" value="Two-component system sensor histidine kinase/response regulator"/>
    <property type="match status" value="1"/>
</dbReference>
<dbReference type="Gene3D" id="2.130.10.10">
    <property type="entry name" value="YVTN repeat-like/Quinoprotein amine dehydrogenase"/>
    <property type="match status" value="2"/>
</dbReference>
<dbReference type="InterPro" id="IPR036890">
    <property type="entry name" value="HATPase_C_sf"/>
</dbReference>
<evidence type="ECO:0000313" key="12">
    <source>
        <dbReference type="Proteomes" id="UP000764045"/>
    </source>
</evidence>
<dbReference type="SMART" id="SM00448">
    <property type="entry name" value="REC"/>
    <property type="match status" value="1"/>
</dbReference>
<feature type="chain" id="PRO_5037873252" description="histidine kinase" evidence="7">
    <location>
        <begin position="26"/>
        <end position="1325"/>
    </location>
</feature>
<evidence type="ECO:0000256" key="5">
    <source>
        <dbReference type="ARBA" id="ARBA00023163"/>
    </source>
</evidence>
<dbReference type="InterPro" id="IPR003661">
    <property type="entry name" value="HisK_dim/P_dom"/>
</dbReference>
<dbReference type="Gene3D" id="3.40.50.2300">
    <property type="match status" value="1"/>
</dbReference>
<protein>
    <recommendedName>
        <fullName evidence="2">histidine kinase</fullName>
        <ecNumber evidence="2">2.7.13.3</ecNumber>
    </recommendedName>
</protein>
<keyword evidence="3 6" id="KW-0597">Phosphoprotein</keyword>
<dbReference type="Gene3D" id="2.60.40.10">
    <property type="entry name" value="Immunoglobulins"/>
    <property type="match status" value="1"/>
</dbReference>
<dbReference type="PANTHER" id="PTHR43547">
    <property type="entry name" value="TWO-COMPONENT HISTIDINE KINASE"/>
    <property type="match status" value="1"/>
</dbReference>
<dbReference type="InterPro" id="IPR013783">
    <property type="entry name" value="Ig-like_fold"/>
</dbReference>
<evidence type="ECO:0000256" key="2">
    <source>
        <dbReference type="ARBA" id="ARBA00012438"/>
    </source>
</evidence>
<sequence>MKRFRTAFCLVWALSMLLFQRTEVAAIDANLLYYFTHLDSRDGLSENSVKAIVQDHWGLIWLGTKNGLNRYDGRSLRHYDVDDLKTGRGNHNVSALFEDDRRRLWVGTDKGVFLFDFTSETFSSLDVVSQDGKQVRNWIAQIEADREGRIWIASPDEGVFRYDPSTETLRRYTTRGSSDDGSYNPQCFCLRPDGEVWIGTAGQGVFLLDEHTGHVRRVLGSLAGQHIYTMVNYGEWMLLGEHMGQLKKFNPKTKEMAVVDAPNVHYKIIRALNVDGDNIFVATQDGLYIVNEKKRTEQRIHENGLSPNCLSDNMICELYRDRDGGLWIGTMQSGVDYMPRAGLHFYSYVPLARANSLSNKHIREMQCDANGHIWIATEEGKINIFRPATQDFLTLNTPHYKGGTNRLALMVDGDMVWSGLFKNGLDIISVSTHDIMHYSPKDLGLHSEGSVYALFKDREGNVWLGTGAGLYIKSAGMRFNKVTVLPDIFVQDISQDRFGNIWVATIGSGIFRLEAKSWRQKQFQVKTGEIKSNDVSSISIDHSGCLWFGTDRGGLVSYDPAKGAFTTIGKDDGLPDDVTYKVLEDSLHRIWFGTNNGLVCRDPRTGRITVYYNNNGLPGNQYNYKSAVAGHDGTFYVGGTNGLIAFNPQLAGKDSLDRVLITNLRVDGKDVFPEQGGVLRVNIIEAGEIHLPYDFSNIQLSVSSLNYSGVESTNYEYQLSGIDKDWIPVHDKSDIGFSRLSPGKYTFRVRMVGGGPVTELVVDVAHPWYSSLPMKIVYFIMAVVAALLVYRFMQNRQKAKEKERTARFVEEKEKELLQSKINFFTNITHEIRTPLTLINGSVENIAEQHVANPVVQKNIGAIEKNTKRLLNLINQLLDFRKVNSNGITPNFTNINLGELVTGIVERFEPTINRMHKTISLDIKDDGIVLQADREAVTKIMSNLLNNARKYSETFIQVTVAASGDRLTVRVVNDGQKIPAEKAGEIFKPFTQLDTTHTQSGSGLGLPMARSLAEMHNGTLELDTASEYNEFVLVLPLRQDHVIDIDGEAPQPQMSADPSLENYAEETHVSPGSTKGYTILVVEDNEEVMGMIADGLAPHYSVLTAKNGVQGLAKAHREHVDLVVSDVMMPEMDGLEMCRRLKEDIETSHIPVVMLTAKQTLDNRLDGLRAGADAYIEKPFSFVHLLTQVETLLLNRKRERESFVKKPYLPVQSSGISKVDEQFISRITELITKNIRSPEFNVEQLASEMCISRSSLHRKIKEVSDMTPIDFIRLIRLKKAAELIREKGYRANEVCEMVGINSPSYFIKLFQKQFGMTPKEFAQKKD</sequence>